<dbReference type="AlphaFoldDB" id="A0A9D4RRI0"/>
<evidence type="ECO:0000313" key="2">
    <source>
        <dbReference type="EMBL" id="KAH3876388.1"/>
    </source>
</evidence>
<reference evidence="2" key="2">
    <citation type="submission" date="2020-11" db="EMBL/GenBank/DDBJ databases">
        <authorList>
            <person name="McCartney M.A."/>
            <person name="Auch B."/>
            <person name="Kono T."/>
            <person name="Mallez S."/>
            <person name="Becker A."/>
            <person name="Gohl D.M."/>
            <person name="Silverstein K.A.T."/>
            <person name="Koren S."/>
            <person name="Bechman K.B."/>
            <person name="Herman A."/>
            <person name="Abrahante J.E."/>
            <person name="Garbe J."/>
        </authorList>
    </citation>
    <scope>NUCLEOTIDE SEQUENCE</scope>
    <source>
        <strain evidence="2">Duluth1</strain>
        <tissue evidence="2">Whole animal</tissue>
    </source>
</reference>
<keyword evidence="3" id="KW-1185">Reference proteome</keyword>
<accession>A0A9D4RRI0</accession>
<proteinExistence type="predicted"/>
<dbReference type="EMBL" id="JAIWYP010000001">
    <property type="protein sequence ID" value="KAH3876388.1"/>
    <property type="molecule type" value="Genomic_DNA"/>
</dbReference>
<feature type="region of interest" description="Disordered" evidence="1">
    <location>
        <begin position="1"/>
        <end position="56"/>
    </location>
</feature>
<reference evidence="2" key="1">
    <citation type="journal article" date="2019" name="bioRxiv">
        <title>The Genome of the Zebra Mussel, Dreissena polymorpha: A Resource for Invasive Species Research.</title>
        <authorList>
            <person name="McCartney M.A."/>
            <person name="Auch B."/>
            <person name="Kono T."/>
            <person name="Mallez S."/>
            <person name="Zhang Y."/>
            <person name="Obille A."/>
            <person name="Becker A."/>
            <person name="Abrahante J.E."/>
            <person name="Garbe J."/>
            <person name="Badalamenti J.P."/>
            <person name="Herman A."/>
            <person name="Mangelson H."/>
            <person name="Liachko I."/>
            <person name="Sullivan S."/>
            <person name="Sone E.D."/>
            <person name="Koren S."/>
            <person name="Silverstein K.A.T."/>
            <person name="Beckman K.B."/>
            <person name="Gohl D.M."/>
        </authorList>
    </citation>
    <scope>NUCLEOTIDE SEQUENCE</scope>
    <source>
        <strain evidence="2">Duluth1</strain>
        <tissue evidence="2">Whole animal</tissue>
    </source>
</reference>
<name>A0A9D4RRI0_DREPO</name>
<organism evidence="2 3">
    <name type="scientific">Dreissena polymorpha</name>
    <name type="common">Zebra mussel</name>
    <name type="synonym">Mytilus polymorpha</name>
    <dbReference type="NCBI Taxonomy" id="45954"/>
    <lineage>
        <taxon>Eukaryota</taxon>
        <taxon>Metazoa</taxon>
        <taxon>Spiralia</taxon>
        <taxon>Lophotrochozoa</taxon>
        <taxon>Mollusca</taxon>
        <taxon>Bivalvia</taxon>
        <taxon>Autobranchia</taxon>
        <taxon>Heteroconchia</taxon>
        <taxon>Euheterodonta</taxon>
        <taxon>Imparidentia</taxon>
        <taxon>Neoheterodontei</taxon>
        <taxon>Myida</taxon>
        <taxon>Dreissenoidea</taxon>
        <taxon>Dreissenidae</taxon>
        <taxon>Dreissena</taxon>
    </lineage>
</organism>
<gene>
    <name evidence="2" type="ORF">DPMN_000228</name>
</gene>
<protein>
    <submittedName>
        <fullName evidence="2">Uncharacterized protein</fullName>
    </submittedName>
</protein>
<evidence type="ECO:0000313" key="3">
    <source>
        <dbReference type="Proteomes" id="UP000828390"/>
    </source>
</evidence>
<sequence>MFTNCLQTDGRTDRRQTVSDHNSSPRAIAQGTKGKQSLEGNTEKSDVPLRRSPRKSVTSDGIFVATTSLINKGQRLHARKDHVILAQAAVPIVKALDHIQQSASKDKVLKGHLSDAFKL</sequence>
<evidence type="ECO:0000256" key="1">
    <source>
        <dbReference type="SAM" id="MobiDB-lite"/>
    </source>
</evidence>
<dbReference type="Proteomes" id="UP000828390">
    <property type="component" value="Unassembled WGS sequence"/>
</dbReference>
<comment type="caution">
    <text evidence="2">The sequence shown here is derived from an EMBL/GenBank/DDBJ whole genome shotgun (WGS) entry which is preliminary data.</text>
</comment>